<sequence length="97" mass="11123">MMWREENFCGVNKFSFFSFSVITEPIEVLRSAYSFVNTIVIALNTMTLSSSSIVLIIDRRLLRSKCSFVSLFREFKIDGTFILCQLSAPSALNSWSY</sequence>
<proteinExistence type="predicted"/>
<accession>A0A0K0G5Z1</accession>
<dbReference type="WBParaSite" id="SVE_2016700.1">
    <property type="protein sequence ID" value="SVE_2016700.1"/>
    <property type="gene ID" value="SVE_2016700"/>
</dbReference>
<dbReference type="Proteomes" id="UP000035680">
    <property type="component" value="Unassembled WGS sequence"/>
</dbReference>
<keyword evidence="1" id="KW-1133">Transmembrane helix</keyword>
<evidence type="ECO:0000313" key="2">
    <source>
        <dbReference type="Proteomes" id="UP000035680"/>
    </source>
</evidence>
<evidence type="ECO:0000313" key="3">
    <source>
        <dbReference type="WBParaSite" id="SVE_2016700.1"/>
    </source>
</evidence>
<feature type="transmembrane region" description="Helical" evidence="1">
    <location>
        <begin position="35"/>
        <end position="57"/>
    </location>
</feature>
<protein>
    <submittedName>
        <fullName evidence="3">Ovule protein</fullName>
    </submittedName>
</protein>
<reference evidence="2" key="1">
    <citation type="submission" date="2014-07" db="EMBL/GenBank/DDBJ databases">
        <authorList>
            <person name="Martin A.A"/>
            <person name="De Silva N."/>
        </authorList>
    </citation>
    <scope>NUCLEOTIDE SEQUENCE</scope>
</reference>
<name>A0A0K0G5Z1_STRVS</name>
<evidence type="ECO:0000256" key="1">
    <source>
        <dbReference type="SAM" id="Phobius"/>
    </source>
</evidence>
<reference evidence="3" key="2">
    <citation type="submission" date="2015-08" db="UniProtKB">
        <authorList>
            <consortium name="WormBaseParasite"/>
        </authorList>
    </citation>
    <scope>IDENTIFICATION</scope>
</reference>
<dbReference type="AlphaFoldDB" id="A0A0K0G5Z1"/>
<keyword evidence="2" id="KW-1185">Reference proteome</keyword>
<organism evidence="2 3">
    <name type="scientific">Strongyloides venezuelensis</name>
    <name type="common">Threadworm</name>
    <dbReference type="NCBI Taxonomy" id="75913"/>
    <lineage>
        <taxon>Eukaryota</taxon>
        <taxon>Metazoa</taxon>
        <taxon>Ecdysozoa</taxon>
        <taxon>Nematoda</taxon>
        <taxon>Chromadorea</taxon>
        <taxon>Rhabditida</taxon>
        <taxon>Tylenchina</taxon>
        <taxon>Panagrolaimomorpha</taxon>
        <taxon>Strongyloidoidea</taxon>
        <taxon>Strongyloididae</taxon>
        <taxon>Strongyloides</taxon>
    </lineage>
</organism>
<keyword evidence="1" id="KW-0812">Transmembrane</keyword>
<keyword evidence="1" id="KW-0472">Membrane</keyword>